<sequence length="851" mass="99106">MQLLSFKQLKRVLRLVKQKGARIYKFNSHLLSMHNLYTIIGGVLFAWIYTDFAFDCQAWVAQHLNKKMEVLCRIISLNDSVNWIVLLLVAWATFIICKRLGRNAYYSVGLLMAGCCVLWVLFYKAEWQFIESPLWSISYKAILSAAIIAIITTDLLKLICINIKEWNKPLYAINKMGYTTDDLANLDENAVRRQYARQVMTQLLNTDVSNNSYALAILGEWGSGKSTFLKYMQQVDNHDQMFHLLAFNPWDCLSSKNIVTQFFKQLNEKVSELYSPLEKTLMQYAHLLTQVDVDPRVNKWLNKITSTKTQTLSELKKQVQAGLNCIDRPVVIVIDDIDRLEKNELFEVLRLIRNTGNFANLIYVVAYDERYVVEQLSNLGIYNGRLYLEKIFPTQVALPRMDSSEIYDVFMADVRQTVGNLKFINSCLDSLSKEQQAFLKRGLVSFRKAKHFARQFGTSASFLLEHLGPKGFRMPDLLMMELIRYLSPSVYEGLTNDPNKIFDAKILGKGNCKRFQYVVKDNIEGIIKELGFEEKQTSIELVISVLKDLFRPWEELGNSQVQWVDKYHNYLCFGIPRNKVSDLEFASMLQLSASPVALDGMKVVIWKWLRSKKPKDGMSVYDQFATFHFNLKTPEEVEAYVHALFYWLRAIFDNHLLMFDFLKRQLQRSNFRIEHLDRLEHIVAAHLKEFCEENQYVKVAKCLTRLYDRQRVNYFLYDNSLIENLLKQNVANLLHSKDWDAINLVKGDNNLLNKVVKESALKWTIGQNNEMIDNPCVNILMEFFTRKNNKSNHLDEVRKKYAKVLDNVKYLNSPDVDKLENEIALIFGSMNTKQQFEKFLKECFIQGVYPA</sequence>
<keyword evidence="1" id="KW-1133">Transmembrane helix</keyword>
<feature type="transmembrane region" description="Helical" evidence="1">
    <location>
        <begin position="36"/>
        <end position="60"/>
    </location>
</feature>
<dbReference type="SUPFAM" id="SSF52540">
    <property type="entry name" value="P-loop containing nucleoside triphosphate hydrolases"/>
    <property type="match status" value="1"/>
</dbReference>
<dbReference type="AlphaFoldDB" id="A0AAW5UPQ1"/>
<dbReference type="RefSeq" id="WP_264949613.1">
    <property type="nucleotide sequence ID" value="NZ_JAPDVB010000003.1"/>
</dbReference>
<reference evidence="3" key="1">
    <citation type="submission" date="2022-11" db="EMBL/GenBank/DDBJ databases">
        <title>Genomic repertoires linked with pathogenic potency of arthritogenic Prevotella copri isolated from the gut of rheumatoid arthritis patients.</title>
        <authorList>
            <person name="Nii T."/>
            <person name="Maeda Y."/>
            <person name="Motooka D."/>
            <person name="Naito M."/>
            <person name="Matsumoto Y."/>
            <person name="Ogawa T."/>
            <person name="Oguro-Igashira E."/>
            <person name="Kishikawa T."/>
            <person name="Yamashita M."/>
            <person name="Koizumi S."/>
            <person name="Kurakawa T."/>
            <person name="Okumura R."/>
            <person name="Kayama H."/>
            <person name="Murakami M."/>
            <person name="Sakaguchi T."/>
            <person name="Das B."/>
            <person name="Nakamura S."/>
            <person name="Okada Y."/>
            <person name="Kumanogoh A."/>
            <person name="Takeda K."/>
        </authorList>
    </citation>
    <scope>NUCLEOTIDE SEQUENCE</scope>
    <source>
        <strain evidence="3">H105_2-2</strain>
    </source>
</reference>
<comment type="caution">
    <text evidence="3">The sequence shown here is derived from an EMBL/GenBank/DDBJ whole genome shotgun (WGS) entry which is preliminary data.</text>
</comment>
<gene>
    <name evidence="3" type="ORF">ONT01_14675</name>
</gene>
<feature type="transmembrane region" description="Helical" evidence="1">
    <location>
        <begin position="80"/>
        <end position="97"/>
    </location>
</feature>
<keyword evidence="1" id="KW-0472">Membrane</keyword>
<dbReference type="InterPro" id="IPR011646">
    <property type="entry name" value="KAP_P-loop"/>
</dbReference>
<evidence type="ECO:0000256" key="1">
    <source>
        <dbReference type="SAM" id="Phobius"/>
    </source>
</evidence>
<dbReference type="Proteomes" id="UP001208620">
    <property type="component" value="Unassembled WGS sequence"/>
</dbReference>
<proteinExistence type="predicted"/>
<keyword evidence="1" id="KW-0812">Transmembrane</keyword>
<evidence type="ECO:0000313" key="4">
    <source>
        <dbReference type="Proteomes" id="UP001208620"/>
    </source>
</evidence>
<dbReference type="Pfam" id="PF07693">
    <property type="entry name" value="KAP_NTPase"/>
    <property type="match status" value="1"/>
</dbReference>
<accession>A0AAW5UPQ1</accession>
<name>A0AAW5UPQ1_9BACT</name>
<organism evidence="3 4">
    <name type="scientific">Segatella copri</name>
    <dbReference type="NCBI Taxonomy" id="165179"/>
    <lineage>
        <taxon>Bacteria</taxon>
        <taxon>Pseudomonadati</taxon>
        <taxon>Bacteroidota</taxon>
        <taxon>Bacteroidia</taxon>
        <taxon>Bacteroidales</taxon>
        <taxon>Prevotellaceae</taxon>
        <taxon>Segatella</taxon>
    </lineage>
</organism>
<feature type="domain" description="KAP NTPase" evidence="2">
    <location>
        <begin position="193"/>
        <end position="457"/>
    </location>
</feature>
<dbReference type="EMBL" id="JAPDVD010000003">
    <property type="protein sequence ID" value="MCW4138985.1"/>
    <property type="molecule type" value="Genomic_DNA"/>
</dbReference>
<feature type="transmembrane region" description="Helical" evidence="1">
    <location>
        <begin position="104"/>
        <end position="122"/>
    </location>
</feature>
<evidence type="ECO:0000313" key="3">
    <source>
        <dbReference type="EMBL" id="MCW4138985.1"/>
    </source>
</evidence>
<evidence type="ECO:0000259" key="2">
    <source>
        <dbReference type="Pfam" id="PF07693"/>
    </source>
</evidence>
<protein>
    <submittedName>
        <fullName evidence="3">KAP family NTPase</fullName>
    </submittedName>
</protein>
<dbReference type="Gene3D" id="3.40.50.300">
    <property type="entry name" value="P-loop containing nucleotide triphosphate hydrolases"/>
    <property type="match status" value="1"/>
</dbReference>
<dbReference type="InterPro" id="IPR027417">
    <property type="entry name" value="P-loop_NTPase"/>
</dbReference>